<dbReference type="InterPro" id="IPR027417">
    <property type="entry name" value="P-loop_NTPase"/>
</dbReference>
<gene>
    <name evidence="2" type="ORF">TRL7639_00805</name>
</gene>
<dbReference type="GO" id="GO:0005524">
    <property type="term" value="F:ATP binding"/>
    <property type="evidence" value="ECO:0007669"/>
    <property type="project" value="InterPro"/>
</dbReference>
<evidence type="ECO:0000313" key="3">
    <source>
        <dbReference type="Proteomes" id="UP000193077"/>
    </source>
</evidence>
<dbReference type="Proteomes" id="UP000193077">
    <property type="component" value="Unassembled WGS sequence"/>
</dbReference>
<dbReference type="AlphaFoldDB" id="A0A1Y5RWQ2"/>
<dbReference type="InterPro" id="IPR003959">
    <property type="entry name" value="ATPase_AAA_core"/>
</dbReference>
<proteinExistence type="predicted"/>
<dbReference type="Gene3D" id="3.40.50.300">
    <property type="entry name" value="P-loop containing nucleotide triphosphate hydrolases"/>
    <property type="match status" value="1"/>
</dbReference>
<dbReference type="OrthoDB" id="7210594at2"/>
<protein>
    <submittedName>
        <fullName evidence="2">Topology modulation protein</fullName>
    </submittedName>
</protein>
<dbReference type="Pfam" id="PF00004">
    <property type="entry name" value="AAA"/>
    <property type="match status" value="1"/>
</dbReference>
<keyword evidence="3" id="KW-1185">Reference proteome</keyword>
<evidence type="ECO:0000313" key="2">
    <source>
        <dbReference type="EMBL" id="SLN24634.1"/>
    </source>
</evidence>
<feature type="domain" description="ATPase AAA-type core" evidence="1">
    <location>
        <begin position="4"/>
        <end position="58"/>
    </location>
</feature>
<accession>A0A1Y5RWQ2</accession>
<sequence length="183" mass="21131">MQRIMIIGGPGSGKSTLARALVDRLDLPVVHMDPIYWKGDWILRDPAQVMQMARTAADASAWVFDGNHSRSMAYRAERADLIVMLDMPRSVRMWRVLWRSARFYGRTRPDMGPNCPERFDWAFLKFCWNYQTDGRLSALQFVTEWSDRCATRILRSRAEVEVFLTDLVVRCPHSPLATPPPSQ</sequence>
<dbReference type="RefSeq" id="WP_085794482.1">
    <property type="nucleotide sequence ID" value="NZ_FWFO01000001.1"/>
</dbReference>
<reference evidence="2 3" key="1">
    <citation type="submission" date="2017-03" db="EMBL/GenBank/DDBJ databases">
        <authorList>
            <person name="Afonso C.L."/>
            <person name="Miller P.J."/>
            <person name="Scott M.A."/>
            <person name="Spackman E."/>
            <person name="Goraichik I."/>
            <person name="Dimitrov K.M."/>
            <person name="Suarez D.L."/>
            <person name="Swayne D.E."/>
        </authorList>
    </citation>
    <scope>NUCLEOTIDE SEQUENCE [LARGE SCALE GENOMIC DNA]</scope>
    <source>
        <strain evidence="2 3">CECT 7639</strain>
    </source>
</reference>
<dbReference type="SUPFAM" id="SSF52540">
    <property type="entry name" value="P-loop containing nucleoside triphosphate hydrolases"/>
    <property type="match status" value="1"/>
</dbReference>
<dbReference type="InterPro" id="IPR052922">
    <property type="entry name" value="Cytidylate_Kinase-2"/>
</dbReference>
<evidence type="ECO:0000259" key="1">
    <source>
        <dbReference type="Pfam" id="PF00004"/>
    </source>
</evidence>
<dbReference type="PANTHER" id="PTHR37816:SF3">
    <property type="entry name" value="MODULATES DNA TOPOLOGY"/>
    <property type="match status" value="1"/>
</dbReference>
<dbReference type="PANTHER" id="PTHR37816">
    <property type="entry name" value="YALI0E33011P"/>
    <property type="match status" value="1"/>
</dbReference>
<dbReference type="EMBL" id="FWFO01000001">
    <property type="protein sequence ID" value="SLN24634.1"/>
    <property type="molecule type" value="Genomic_DNA"/>
</dbReference>
<name>A0A1Y5RWQ2_9RHOB</name>
<organism evidence="2 3">
    <name type="scientific">Falsiruegeria litorea R37</name>
    <dbReference type="NCBI Taxonomy" id="1200284"/>
    <lineage>
        <taxon>Bacteria</taxon>
        <taxon>Pseudomonadati</taxon>
        <taxon>Pseudomonadota</taxon>
        <taxon>Alphaproteobacteria</taxon>
        <taxon>Rhodobacterales</taxon>
        <taxon>Roseobacteraceae</taxon>
        <taxon>Falsiruegeria</taxon>
    </lineage>
</organism>
<dbReference type="GO" id="GO:0016887">
    <property type="term" value="F:ATP hydrolysis activity"/>
    <property type="evidence" value="ECO:0007669"/>
    <property type="project" value="InterPro"/>
</dbReference>